<dbReference type="AlphaFoldDB" id="A0A1T5LG81"/>
<name>A0A1T5LG81_9BACT</name>
<gene>
    <name evidence="1" type="ORF">SAMN05660236_3170</name>
</gene>
<dbReference type="EMBL" id="FUZU01000002">
    <property type="protein sequence ID" value="SKC75003.1"/>
    <property type="molecule type" value="Genomic_DNA"/>
</dbReference>
<sequence length="164" mass="18591">MYIPFESLPAHSRIWVYQSNKKISQSDIDTISETLVAFTQGWMVHGQPMEASFDIRYDQFVIIAANDQASGCSIDKSVNTMKEIGNAIGVDFFDRSQVAFKLENEIVLLKLSELTKKINEGVWDHQSLTFNNLVDTKSSLADFWLVPAGSTWLKRYLPHETVKG</sequence>
<evidence type="ECO:0000313" key="2">
    <source>
        <dbReference type="Proteomes" id="UP000190961"/>
    </source>
</evidence>
<dbReference type="STRING" id="688867.SAMN05660236_3170"/>
<organism evidence="1 2">
    <name type="scientific">Ohtaekwangia koreensis</name>
    <dbReference type="NCBI Taxonomy" id="688867"/>
    <lineage>
        <taxon>Bacteria</taxon>
        <taxon>Pseudomonadati</taxon>
        <taxon>Bacteroidota</taxon>
        <taxon>Cytophagia</taxon>
        <taxon>Cytophagales</taxon>
        <taxon>Fulvivirgaceae</taxon>
        <taxon>Ohtaekwangia</taxon>
    </lineage>
</organism>
<protein>
    <recommendedName>
        <fullName evidence="3">ABC transporter ATPase</fullName>
    </recommendedName>
</protein>
<evidence type="ECO:0008006" key="3">
    <source>
        <dbReference type="Google" id="ProtNLM"/>
    </source>
</evidence>
<keyword evidence="2" id="KW-1185">Reference proteome</keyword>
<reference evidence="1 2" key="1">
    <citation type="submission" date="2017-02" db="EMBL/GenBank/DDBJ databases">
        <authorList>
            <person name="Peterson S.W."/>
        </authorList>
    </citation>
    <scope>NUCLEOTIDE SEQUENCE [LARGE SCALE GENOMIC DNA]</scope>
    <source>
        <strain evidence="1 2">DSM 25262</strain>
    </source>
</reference>
<dbReference type="RefSeq" id="WP_079687721.1">
    <property type="nucleotide sequence ID" value="NZ_FUZU01000002.1"/>
</dbReference>
<dbReference type="Proteomes" id="UP000190961">
    <property type="component" value="Unassembled WGS sequence"/>
</dbReference>
<proteinExistence type="predicted"/>
<evidence type="ECO:0000313" key="1">
    <source>
        <dbReference type="EMBL" id="SKC75003.1"/>
    </source>
</evidence>
<accession>A0A1T5LG81</accession>
<dbReference type="OrthoDB" id="978691at2"/>